<dbReference type="SUPFAM" id="SSF55874">
    <property type="entry name" value="ATPase domain of HSP90 chaperone/DNA topoisomerase II/histidine kinase"/>
    <property type="match status" value="1"/>
</dbReference>
<keyword evidence="10" id="KW-0902">Two-component regulatory system</keyword>
<dbReference type="PANTHER" id="PTHR42878:SF7">
    <property type="entry name" value="SENSOR HISTIDINE KINASE GLRK"/>
    <property type="match status" value="1"/>
</dbReference>
<evidence type="ECO:0000256" key="7">
    <source>
        <dbReference type="ARBA" id="ARBA00022777"/>
    </source>
</evidence>
<keyword evidence="4" id="KW-0808">Transferase</keyword>
<evidence type="ECO:0000256" key="11">
    <source>
        <dbReference type="ARBA" id="ARBA00023136"/>
    </source>
</evidence>
<evidence type="ECO:0000256" key="2">
    <source>
        <dbReference type="ARBA" id="ARBA00004141"/>
    </source>
</evidence>
<evidence type="ECO:0000256" key="5">
    <source>
        <dbReference type="ARBA" id="ARBA00022692"/>
    </source>
</evidence>
<dbReference type="SMART" id="SM00091">
    <property type="entry name" value="PAS"/>
    <property type="match status" value="1"/>
</dbReference>
<sequence>MPVTTQPSPERPDASPLLARVGRMARVGGWTWELATGEIIWSDETCRLHDLPPGHRPSQREALGYFAPEARLAIQTALDQAIASGDAWDLELPLITATGRRIWVRCQGEADREPTAAGGQTVRLVGSFQDVTPQRRLWAELEGHRQRLRALYESTPALLHSIDTHGHLLAVSDLWLRHFGYMRDEVIGRPLAAFMPADSAAALIVRQLPLLWQDGGCVEQALQLRCADGRLRDVLMSATTEYDAQHQPLRALASLVDVTDDLRRQGELTRERSLRAEIEHHAEELRRLLNERSEMLDVLAHEVRLPLNSASAALQSASTALEGQAAPVLRERLARAEAVISQVLGGVDNTLAAATSLAGAASVATQDTDIDTLIAVCLADLPREARERIRIERQSSTRTAWMDMSLMRLALRNLLGNALKYSATSTPVWLRVLDVEEPPAIVFEVEDQGPGIAEGVRARLFQRGARAGQAREGTHGLGLYIVRRVLELHQGRAELARSDASGSVLRLVVPQGAD</sequence>
<evidence type="ECO:0000256" key="3">
    <source>
        <dbReference type="ARBA" id="ARBA00012438"/>
    </source>
</evidence>
<dbReference type="Pfam" id="PF13426">
    <property type="entry name" value="PAS_9"/>
    <property type="match status" value="1"/>
</dbReference>
<name>A0ABV0G1G1_9BURK</name>
<dbReference type="Gene3D" id="3.30.450.20">
    <property type="entry name" value="PAS domain"/>
    <property type="match status" value="2"/>
</dbReference>
<evidence type="ECO:0000256" key="10">
    <source>
        <dbReference type="ARBA" id="ARBA00023012"/>
    </source>
</evidence>
<evidence type="ECO:0000259" key="15">
    <source>
        <dbReference type="PROSITE" id="PS50113"/>
    </source>
</evidence>
<dbReference type="PROSITE" id="PS50113">
    <property type="entry name" value="PAC"/>
    <property type="match status" value="1"/>
</dbReference>
<feature type="domain" description="PAS" evidence="14">
    <location>
        <begin position="144"/>
        <end position="198"/>
    </location>
</feature>
<dbReference type="SMART" id="SM00086">
    <property type="entry name" value="PAC"/>
    <property type="match status" value="2"/>
</dbReference>
<keyword evidence="6" id="KW-0547">Nucleotide-binding</keyword>
<evidence type="ECO:0000256" key="12">
    <source>
        <dbReference type="SAM" id="Coils"/>
    </source>
</evidence>
<protein>
    <recommendedName>
        <fullName evidence="3">histidine kinase</fullName>
        <ecNumber evidence="3">2.7.13.3</ecNumber>
    </recommendedName>
</protein>
<dbReference type="CDD" id="cd00075">
    <property type="entry name" value="HATPase"/>
    <property type="match status" value="1"/>
</dbReference>
<dbReference type="PANTHER" id="PTHR42878">
    <property type="entry name" value="TWO-COMPONENT HISTIDINE KINASE"/>
    <property type="match status" value="1"/>
</dbReference>
<dbReference type="GO" id="GO:0005524">
    <property type="term" value="F:ATP binding"/>
    <property type="evidence" value="ECO:0007669"/>
    <property type="project" value="UniProtKB-KW"/>
</dbReference>
<dbReference type="Proteomes" id="UP001495147">
    <property type="component" value="Unassembled WGS sequence"/>
</dbReference>
<dbReference type="EMBL" id="JBDPZD010000002">
    <property type="protein sequence ID" value="MEO3691573.1"/>
    <property type="molecule type" value="Genomic_DNA"/>
</dbReference>
<dbReference type="SUPFAM" id="SSF55785">
    <property type="entry name" value="PYP-like sensor domain (PAS domain)"/>
    <property type="match status" value="2"/>
</dbReference>
<dbReference type="PROSITE" id="PS50112">
    <property type="entry name" value="PAS"/>
    <property type="match status" value="1"/>
</dbReference>
<dbReference type="PRINTS" id="PR00344">
    <property type="entry name" value="BCTRLSENSOR"/>
</dbReference>
<dbReference type="InterPro" id="IPR036890">
    <property type="entry name" value="HATPase_C_sf"/>
</dbReference>
<dbReference type="Gene3D" id="3.30.565.10">
    <property type="entry name" value="Histidine kinase-like ATPase, C-terminal domain"/>
    <property type="match status" value="1"/>
</dbReference>
<dbReference type="NCBIfam" id="TIGR00229">
    <property type="entry name" value="sensory_box"/>
    <property type="match status" value="1"/>
</dbReference>
<dbReference type="InterPro" id="IPR000014">
    <property type="entry name" value="PAS"/>
</dbReference>
<evidence type="ECO:0000256" key="6">
    <source>
        <dbReference type="ARBA" id="ARBA00022741"/>
    </source>
</evidence>
<keyword evidence="17" id="KW-1185">Reference proteome</keyword>
<organism evidence="16 17">
    <name type="scientific">Roseateles paludis</name>
    <dbReference type="NCBI Taxonomy" id="3145238"/>
    <lineage>
        <taxon>Bacteria</taxon>
        <taxon>Pseudomonadati</taxon>
        <taxon>Pseudomonadota</taxon>
        <taxon>Betaproteobacteria</taxon>
        <taxon>Burkholderiales</taxon>
        <taxon>Sphaerotilaceae</taxon>
        <taxon>Roseateles</taxon>
    </lineage>
</organism>
<evidence type="ECO:0000259" key="14">
    <source>
        <dbReference type="PROSITE" id="PS50112"/>
    </source>
</evidence>
<dbReference type="Pfam" id="PF08448">
    <property type="entry name" value="PAS_4"/>
    <property type="match status" value="1"/>
</dbReference>
<dbReference type="InterPro" id="IPR013656">
    <property type="entry name" value="PAS_4"/>
</dbReference>
<evidence type="ECO:0000256" key="8">
    <source>
        <dbReference type="ARBA" id="ARBA00022840"/>
    </source>
</evidence>
<dbReference type="CDD" id="cd00130">
    <property type="entry name" value="PAS"/>
    <property type="match status" value="1"/>
</dbReference>
<evidence type="ECO:0000256" key="9">
    <source>
        <dbReference type="ARBA" id="ARBA00022989"/>
    </source>
</evidence>
<dbReference type="InterPro" id="IPR005467">
    <property type="entry name" value="His_kinase_dom"/>
</dbReference>
<keyword evidence="5" id="KW-0812">Transmembrane</keyword>
<dbReference type="InterPro" id="IPR035965">
    <property type="entry name" value="PAS-like_dom_sf"/>
</dbReference>
<keyword evidence="12" id="KW-0175">Coiled coil</keyword>
<dbReference type="InterPro" id="IPR036097">
    <property type="entry name" value="HisK_dim/P_sf"/>
</dbReference>
<feature type="coiled-coil region" evidence="12">
    <location>
        <begin position="271"/>
        <end position="298"/>
    </location>
</feature>
<dbReference type="InterPro" id="IPR001610">
    <property type="entry name" value="PAC"/>
</dbReference>
<keyword evidence="7" id="KW-0418">Kinase</keyword>
<reference evidence="16 17" key="1">
    <citation type="submission" date="2024-05" db="EMBL/GenBank/DDBJ databases">
        <title>Roseateles sp. DJS-2-20 16S ribosomal RNA gene Genome sequencing and assembly.</title>
        <authorList>
            <person name="Woo H."/>
        </authorList>
    </citation>
    <scope>NUCLEOTIDE SEQUENCE [LARGE SCALE GENOMIC DNA]</scope>
    <source>
        <strain evidence="16 17">DJS-2-20</strain>
    </source>
</reference>
<keyword evidence="8 16" id="KW-0067">ATP-binding</keyword>
<evidence type="ECO:0000313" key="17">
    <source>
        <dbReference type="Proteomes" id="UP001495147"/>
    </source>
</evidence>
<feature type="domain" description="PAC" evidence="15">
    <location>
        <begin position="88"/>
        <end position="143"/>
    </location>
</feature>
<comment type="catalytic activity">
    <reaction evidence="1">
        <text>ATP + protein L-histidine = ADP + protein N-phospho-L-histidine.</text>
        <dbReference type="EC" id="2.7.13.3"/>
    </reaction>
</comment>
<gene>
    <name evidence="16" type="ORF">ABDJ85_08845</name>
</gene>
<keyword evidence="11" id="KW-0472">Membrane</keyword>
<dbReference type="InterPro" id="IPR004358">
    <property type="entry name" value="Sig_transdc_His_kin-like_C"/>
</dbReference>
<dbReference type="InterPro" id="IPR000700">
    <property type="entry name" value="PAS-assoc_C"/>
</dbReference>
<dbReference type="RefSeq" id="WP_347704391.1">
    <property type="nucleotide sequence ID" value="NZ_JBDPZD010000002.1"/>
</dbReference>
<dbReference type="SUPFAM" id="SSF47384">
    <property type="entry name" value="Homodimeric domain of signal transducing histidine kinase"/>
    <property type="match status" value="1"/>
</dbReference>
<proteinExistence type="predicted"/>
<feature type="domain" description="Histidine kinase" evidence="13">
    <location>
        <begin position="298"/>
        <end position="513"/>
    </location>
</feature>
<accession>A0ABV0G1G1</accession>
<dbReference type="EC" id="2.7.13.3" evidence="3"/>
<dbReference type="Pfam" id="PF02518">
    <property type="entry name" value="HATPase_c"/>
    <property type="match status" value="1"/>
</dbReference>
<comment type="caution">
    <text evidence="16">The sequence shown here is derived from an EMBL/GenBank/DDBJ whole genome shotgun (WGS) entry which is preliminary data.</text>
</comment>
<dbReference type="Gene3D" id="1.10.287.130">
    <property type="match status" value="1"/>
</dbReference>
<dbReference type="PROSITE" id="PS50109">
    <property type="entry name" value="HIS_KIN"/>
    <property type="match status" value="1"/>
</dbReference>
<dbReference type="InterPro" id="IPR003594">
    <property type="entry name" value="HATPase_dom"/>
</dbReference>
<evidence type="ECO:0000259" key="13">
    <source>
        <dbReference type="PROSITE" id="PS50109"/>
    </source>
</evidence>
<evidence type="ECO:0000256" key="1">
    <source>
        <dbReference type="ARBA" id="ARBA00000085"/>
    </source>
</evidence>
<keyword evidence="9" id="KW-1133">Transmembrane helix</keyword>
<dbReference type="InterPro" id="IPR050351">
    <property type="entry name" value="BphY/WalK/GraS-like"/>
</dbReference>
<comment type="subcellular location">
    <subcellularLocation>
        <location evidence="2">Membrane</location>
        <topology evidence="2">Multi-pass membrane protein</topology>
    </subcellularLocation>
</comment>
<dbReference type="SMART" id="SM00387">
    <property type="entry name" value="HATPase_c"/>
    <property type="match status" value="1"/>
</dbReference>
<evidence type="ECO:0000256" key="4">
    <source>
        <dbReference type="ARBA" id="ARBA00022679"/>
    </source>
</evidence>
<evidence type="ECO:0000313" key="16">
    <source>
        <dbReference type="EMBL" id="MEO3691573.1"/>
    </source>
</evidence>